<proteinExistence type="predicted"/>
<protein>
    <submittedName>
        <fullName evidence="1">Uncharacterized protein</fullName>
    </submittedName>
</protein>
<evidence type="ECO:0000313" key="2">
    <source>
        <dbReference type="Proteomes" id="UP000222741"/>
    </source>
</evidence>
<evidence type="ECO:0000313" key="1">
    <source>
        <dbReference type="EMBL" id="ARQ95082.1"/>
    </source>
</evidence>
<accession>A0A1X9SG20</accession>
<sequence length="116" mass="12929">MTMFAEGLGNGSIIPPTLEELREEKVGVSVTTTHELTLILPSGISTLKFGERPSHELIRQLIDLTGAYKGKLQEVRTTETEYQGKEPYTLKIDLDKIKTGWVLNNQSTLLGGEVKW</sequence>
<organism evidence="1 2">
    <name type="scientific">Bacillus phage Flapjack</name>
    <dbReference type="NCBI Taxonomy" id="1983465"/>
    <lineage>
        <taxon>Viruses</taxon>
        <taxon>Duplodnaviria</taxon>
        <taxon>Heunggongvirae</taxon>
        <taxon>Uroviricota</taxon>
        <taxon>Caudoviricetes</taxon>
        <taxon>Herelleviridae</taxon>
        <taxon>Bastillevirinae</taxon>
        <taxon>Bequatrovirus</taxon>
        <taxon>Bequatrovirus spock</taxon>
    </lineage>
</organism>
<dbReference type="Proteomes" id="UP000222741">
    <property type="component" value="Segment"/>
</dbReference>
<name>A0A1X9SG20_9CAUD</name>
<reference evidence="2" key="1">
    <citation type="submission" date="2017-04" db="EMBL/GenBank/DDBJ databases">
        <authorList>
            <person name="Abille Z."/>
            <person name="Afsharjavan R."/>
            <person name="Alms C.E."/>
            <person name="Anil A."/>
            <person name="Azuma E.A."/>
            <person name="Boateng D."/>
            <person name="Bowden K.V."/>
            <person name="Bui Q."/>
            <person name="Callaghan K.D."/>
            <person name="Canova P.N."/>
            <person name="Carter A.-G.V."/>
            <person name="Carty B."/>
            <person name="Choudhary A."/>
            <person name="Chugh K."/>
            <person name="Clark C.B."/>
            <person name="Clark J."/>
            <person name="Cortez R."/>
            <person name="Dalwadi R.M."/>
            <person name="Daou G."/>
            <person name="Das M."/>
            <person name="Dasari S."/>
            <person name="Davis E.H."/>
            <person name="Defreitas N."/>
            <person name="Demirji J."/>
            <person name="Endres C."/>
            <person name="Fakhar S."/>
            <person name="Feeley N."/>
            <person name="Flores D.C."/>
            <person name="Fowler A.R."/>
            <person name="George T."/>
            <person name="Greis H.L."/>
            <person name="Groleau D.L."/>
            <person name="Gulati J.K."/>
            <person name="Guzman W."/>
            <person name="Hallworth A.N."/>
            <person name="Hariri A."/>
            <person name="Haya V.N."/>
            <person name="Hoffman A.K."/>
            <person name="Horne B."/>
            <person name="Howard T."/>
            <person name="Iglesia A.J."/>
            <person name="Ijezie O.D."/>
            <person name="Incognito N.A."/>
            <person name="Inen J.A."/>
            <person name="Jaiswal A."/>
            <person name="Jezek R.A."/>
            <person name="Kawa A.C."/>
            <person name="Khan F."/>
            <person name="Khin A.C."/>
            <person name="Knapo J."/>
            <person name="Kong A.S."/>
            <person name="Le B.Q."/>
            <person name="Le Q.M."/>
            <person name="Le T.-H.M."/>
            <person name="Lee M."/>
            <person name="Lockwood J.L."/>
            <person name="Loto-Rojas G.S."/>
            <person name="Mantzavinos A."/>
            <person name="Martinez D.R."/>
            <person name="Meadows A.R."/>
            <person name="Mehr S."/>
            <person name="Mellon M.N."/>
            <person name="Memon S."/>
            <person name="Miller B."/>
            <person name="Min S."/>
            <person name="Mitchell L.M."/>
            <person name="Mohamed I.R."/>
            <person name="Mohammed F.O."/>
            <person name="More S."/>
            <person name="Muntaha S."/>
            <person name="Nadeem I."/>
            <person name="Ndjeumen-Njinguet A.S."/>
            <person name="Ng P."/>
            <person name="Ngu V.E."/>
            <person name="Nguyen B.N."/>
            <person name="OHern C.T."/>
            <person name="Oboh U.S."/>
            <person name="Pagano C.W."/>
            <person name="Panakal P.R."/>
            <person name="Park D.A."/>
            <person name="Parsana D."/>
            <person name="Patel P."/>
            <person name="Patel V.S."/>
            <person name="Patwardhan V.M."/>
            <person name="Pawar S.D."/>
            <person name="Payne V.R."/>
            <person name="Petricel I.M."/>
            <person name="Phillips C."/>
            <person name="Puglisi K.M."/>
            <person name="Ramaprasad G."/>
            <person name="Raza A.S."/>
            <person name="Rivera-Oven A.G."/>
            <person name="Robins E."/>
            <person name="Roeun D.C."/>
            <person name="Rostovtseva N."/>
            <person name="Sadat M."/>
            <person name="Seas A."/>
            <person name="So E.J."/>
            <person name="Sogbesan C."/>
            <person name="Strumsky L.A."/>
            <person name="Sun J.L."/>
            <person name="Sutherland H.J."/>
            <person name="Tchakounte I."/>
            <person name="Tewell J.R."/>
            <person name="Thapa D.J."/>
            <person name="Tkach Y."/>
            <person name="Tran C.D."/>
            <person name="Tran V."/>
            <person name="Vithayathil T."/>
            <person name="Vivekanandan A."/>
            <person name="Wang S.R."/>
            <person name="White E."/>
            <person name="Yang A.L."/>
            <person name="Ye D.T."/>
            <person name="Yirenkyi M."/>
            <person name="Zarb J.S."/>
            <person name="Zhang S."/>
            <person name="Zhou M.T."/>
            <person name="Cao A."/>
            <person name="Nguyen K.M."/>
            <person name="Patel K."/>
            <person name="Patel P."/>
            <person name="Pennington E."/>
            <person name="Sendze O."/>
            <person name="Zahangir S."/>
            <person name="Correa-Mendez M."/>
            <person name="Fabian M.F."/>
            <person name="Liu S."/>
            <person name="Jethmalani Y."/>
            <person name="Nunn R."/>
            <person name="Prakash A."/>
            <person name="Louise T."/>
            <person name="Russell D.A."/>
            <person name="Hatfull G.F."/>
            <person name="Erill I."/>
            <person name="Caruso S.M."/>
        </authorList>
    </citation>
    <scope>NUCLEOTIDE SEQUENCE [LARGE SCALE GENOMIC DNA]</scope>
</reference>
<gene>
    <name evidence="1" type="ORF">FLAPJACK_171</name>
</gene>
<dbReference type="EMBL" id="KY888882">
    <property type="protein sequence ID" value="ARQ95082.1"/>
    <property type="molecule type" value="Genomic_DNA"/>
</dbReference>